<dbReference type="Pfam" id="PF05347">
    <property type="entry name" value="Complex1_LYR"/>
    <property type="match status" value="1"/>
</dbReference>
<gene>
    <name evidence="3" type="ORF">P3T76_002993</name>
</gene>
<keyword evidence="4" id="KW-1185">Reference proteome</keyword>
<dbReference type="EMBL" id="JASMQC010000004">
    <property type="protein sequence ID" value="KAK1945945.1"/>
    <property type="molecule type" value="Genomic_DNA"/>
</dbReference>
<comment type="caution">
    <text evidence="3">The sequence shown here is derived from an EMBL/GenBank/DDBJ whole genome shotgun (WGS) entry which is preliminary data.</text>
</comment>
<organism evidence="3 4">
    <name type="scientific">Phytophthora citrophthora</name>
    <dbReference type="NCBI Taxonomy" id="4793"/>
    <lineage>
        <taxon>Eukaryota</taxon>
        <taxon>Sar</taxon>
        <taxon>Stramenopiles</taxon>
        <taxon>Oomycota</taxon>
        <taxon>Peronosporomycetes</taxon>
        <taxon>Peronosporales</taxon>
        <taxon>Peronosporaceae</taxon>
        <taxon>Phytophthora</taxon>
    </lineage>
</organism>
<evidence type="ECO:0000256" key="1">
    <source>
        <dbReference type="ARBA" id="ARBA00009508"/>
    </source>
</evidence>
<sequence>MMKKLNALLLGDSVSLESSTTSSLRIMASSSSVLRLYREMLRNAAKFETYNFRAYATRRVKEDFRKNSALKAGSPEQEKALVFAREQADMLYRQMIVSKLYKPHVRSVMETMTKRRDHASDAF</sequence>
<proteinExistence type="inferred from homology"/>
<dbReference type="Proteomes" id="UP001259832">
    <property type="component" value="Unassembled WGS sequence"/>
</dbReference>
<evidence type="ECO:0000313" key="4">
    <source>
        <dbReference type="Proteomes" id="UP001259832"/>
    </source>
</evidence>
<dbReference type="GO" id="GO:0005739">
    <property type="term" value="C:mitochondrion"/>
    <property type="evidence" value="ECO:0007669"/>
    <property type="project" value="TreeGrafter"/>
</dbReference>
<dbReference type="GO" id="GO:1990221">
    <property type="term" value="C:L-cysteine desulfurase complex"/>
    <property type="evidence" value="ECO:0007669"/>
    <property type="project" value="TreeGrafter"/>
</dbReference>
<dbReference type="AlphaFoldDB" id="A0AAD9GWP6"/>
<accession>A0AAD9GWP6</accession>
<evidence type="ECO:0000259" key="2">
    <source>
        <dbReference type="Pfam" id="PF05347"/>
    </source>
</evidence>
<reference evidence="3" key="1">
    <citation type="submission" date="2023-08" db="EMBL/GenBank/DDBJ databases">
        <title>Reference Genome Resource for the Citrus Pathogen Phytophthora citrophthora.</title>
        <authorList>
            <person name="Moller H."/>
            <person name="Coetzee B."/>
            <person name="Rose L.J."/>
            <person name="Van Niekerk J.M."/>
        </authorList>
    </citation>
    <scope>NUCLEOTIDE SEQUENCE</scope>
    <source>
        <strain evidence="3">STE-U-9442</strain>
    </source>
</reference>
<dbReference type="GO" id="GO:0016226">
    <property type="term" value="P:iron-sulfur cluster assembly"/>
    <property type="evidence" value="ECO:0007669"/>
    <property type="project" value="InterPro"/>
</dbReference>
<dbReference type="InterPro" id="IPR008011">
    <property type="entry name" value="Complex1_LYR_dom"/>
</dbReference>
<dbReference type="InterPro" id="IPR051522">
    <property type="entry name" value="ISC_assembly_LYR"/>
</dbReference>
<evidence type="ECO:0000313" key="3">
    <source>
        <dbReference type="EMBL" id="KAK1945945.1"/>
    </source>
</evidence>
<feature type="domain" description="Complex 1 LYR protein" evidence="2">
    <location>
        <begin position="32"/>
        <end position="90"/>
    </location>
</feature>
<protein>
    <submittedName>
        <fullName evidence="3">LYR motif-containing protein 4B</fullName>
    </submittedName>
</protein>
<dbReference type="PANTHER" id="PTHR13166:SF7">
    <property type="entry name" value="LYR MOTIF-CONTAINING PROTEIN 4"/>
    <property type="match status" value="1"/>
</dbReference>
<dbReference type="CDD" id="cd20264">
    <property type="entry name" value="Complex1_LYR_LYRM4"/>
    <property type="match status" value="1"/>
</dbReference>
<name>A0AAD9GWP6_9STRA</name>
<dbReference type="InterPro" id="IPR045297">
    <property type="entry name" value="Complex1_LYR_LYRM4"/>
</dbReference>
<dbReference type="PANTHER" id="PTHR13166">
    <property type="entry name" value="PROTEIN C6ORF149"/>
    <property type="match status" value="1"/>
</dbReference>
<comment type="similarity">
    <text evidence="1">Belongs to the complex I LYR family.</text>
</comment>